<protein>
    <submittedName>
        <fullName evidence="3">CD209 antigen-like protein A</fullName>
    </submittedName>
</protein>
<feature type="coiled-coil region" evidence="1">
    <location>
        <begin position="14"/>
        <end position="48"/>
    </location>
</feature>
<accession>A0A6P8GN67</accession>
<evidence type="ECO:0000256" key="1">
    <source>
        <dbReference type="SAM" id="Coils"/>
    </source>
</evidence>
<dbReference type="PANTHER" id="PTHR45710">
    <property type="entry name" value="C-TYPE LECTIN DOMAIN-CONTAINING PROTEIN 180"/>
    <property type="match status" value="1"/>
</dbReference>
<evidence type="ECO:0000313" key="2">
    <source>
        <dbReference type="Proteomes" id="UP000515152"/>
    </source>
</evidence>
<reference evidence="3" key="1">
    <citation type="submission" date="2025-08" db="UniProtKB">
        <authorList>
            <consortium name="RefSeq"/>
        </authorList>
    </citation>
    <scope>IDENTIFICATION</scope>
</reference>
<organism evidence="2 3">
    <name type="scientific">Clupea harengus</name>
    <name type="common">Atlantic herring</name>
    <dbReference type="NCBI Taxonomy" id="7950"/>
    <lineage>
        <taxon>Eukaryota</taxon>
        <taxon>Metazoa</taxon>
        <taxon>Chordata</taxon>
        <taxon>Craniata</taxon>
        <taxon>Vertebrata</taxon>
        <taxon>Euteleostomi</taxon>
        <taxon>Actinopterygii</taxon>
        <taxon>Neopterygii</taxon>
        <taxon>Teleostei</taxon>
        <taxon>Clupei</taxon>
        <taxon>Clupeiformes</taxon>
        <taxon>Clupeoidei</taxon>
        <taxon>Clupeidae</taxon>
        <taxon>Clupea</taxon>
    </lineage>
</organism>
<dbReference type="KEGG" id="char:116224587"/>
<dbReference type="RefSeq" id="XP_031440629.2">
    <property type="nucleotide sequence ID" value="XM_031584769.2"/>
</dbReference>
<name>A0A6P8GN67_CLUHA</name>
<dbReference type="Proteomes" id="UP000515152">
    <property type="component" value="Chromosome 18"/>
</dbReference>
<gene>
    <name evidence="3" type="primary">LOC116224587</name>
</gene>
<evidence type="ECO:0000313" key="3">
    <source>
        <dbReference type="RefSeq" id="XP_031440629.2"/>
    </source>
</evidence>
<dbReference type="InterPro" id="IPR050828">
    <property type="entry name" value="C-type_lectin/matrix_domain"/>
</dbReference>
<keyword evidence="1" id="KW-0175">Coiled coil</keyword>
<dbReference type="OrthoDB" id="6337382at2759"/>
<keyword evidence="2" id="KW-1185">Reference proteome</keyword>
<dbReference type="GeneID" id="116224587"/>
<dbReference type="AlphaFoldDB" id="A0A6P8GN67"/>
<sequence>MLLREEYDNATAMTRTLEANLTETERMLIEQKNRNDNLTKEITELKGVRKCADDWKYFKGTFYHFSTDEKNWTESRDACVTLGGHLVIINSQQEMV</sequence>
<dbReference type="PANTHER" id="PTHR45710:SF31">
    <property type="entry name" value="EARLY ACTIVATION ANTIGEN CD69"/>
    <property type="match status" value="1"/>
</dbReference>
<proteinExistence type="predicted"/>